<sequence>MPRATRSHSHSPTCSPSAWAAVVRGADTMRARRADMPKTFSIRSRQRGAVAIITGLSMAVLVGFTGLALDLGRLYVNKTELQSAADACALAAANELVCDPAVVGTCPASFLLNAEAAGIFVGGKGNKDFQGDAVTIAAGDVRFSTTLGPNSSYAPRGSADPNSKFAMCITRATGITPWFMGVLGVGAQAVTASAVATLAPGQTSCNALPIGICKKPGSAMPDFGYTIGEWIGSTFNSGANSDESLDGNFRWVDFTISAGGNSEIRDQLAGNGAVCGLRVGDDIRQPGTQQGAKSAYNTRFGIYPNGANAYTAQTAPPDRTGYAYPNKAPGSPVIPVGTSAYDDYVSRQDANDPFISNEYAPTGAAGNIPGNPISPAEHATYGAERRVVGVPMIDCDAGNQVPILGMACALMLNPMSNGATGTIYIEYRGAANAAGSPCRSAGLPGSNLATGPRVPTLVQ</sequence>
<comment type="caution">
    <text evidence="3">The sequence shown here is derived from an EMBL/GenBank/DDBJ whole genome shotgun (WGS) entry which is preliminary data.</text>
</comment>
<feature type="transmembrane region" description="Helical" evidence="1">
    <location>
        <begin position="48"/>
        <end position="69"/>
    </location>
</feature>
<feature type="domain" description="Putative Flp pilus-assembly TadG-like N-terminal" evidence="2">
    <location>
        <begin position="48"/>
        <end position="94"/>
    </location>
</feature>
<accession>A0ABX1NSU6</accession>
<evidence type="ECO:0000313" key="3">
    <source>
        <dbReference type="EMBL" id="NMG15034.1"/>
    </source>
</evidence>
<keyword evidence="1" id="KW-0812">Transmembrane</keyword>
<evidence type="ECO:0000256" key="1">
    <source>
        <dbReference type="SAM" id="Phobius"/>
    </source>
</evidence>
<dbReference type="Pfam" id="PF13400">
    <property type="entry name" value="Tad"/>
    <property type="match status" value="1"/>
</dbReference>
<dbReference type="Proteomes" id="UP000633943">
    <property type="component" value="Unassembled WGS sequence"/>
</dbReference>
<keyword evidence="1" id="KW-1133">Transmembrane helix</keyword>
<dbReference type="InterPro" id="IPR028087">
    <property type="entry name" value="Tad_N"/>
</dbReference>
<protein>
    <recommendedName>
        <fullName evidence="2">Putative Flp pilus-assembly TadG-like N-terminal domain-containing protein</fullName>
    </recommendedName>
</protein>
<proteinExistence type="predicted"/>
<dbReference type="EMBL" id="WTVP01000010">
    <property type="protein sequence ID" value="NMG15034.1"/>
    <property type="molecule type" value="Genomic_DNA"/>
</dbReference>
<evidence type="ECO:0000259" key="2">
    <source>
        <dbReference type="Pfam" id="PF13400"/>
    </source>
</evidence>
<organism evidence="3 4">
    <name type="scientific">Aromatoleum bremense</name>
    <dbReference type="NCBI Taxonomy" id="76115"/>
    <lineage>
        <taxon>Bacteria</taxon>
        <taxon>Pseudomonadati</taxon>
        <taxon>Pseudomonadota</taxon>
        <taxon>Betaproteobacteria</taxon>
        <taxon>Rhodocyclales</taxon>
        <taxon>Rhodocyclaceae</taxon>
        <taxon>Aromatoleum</taxon>
    </lineage>
</organism>
<gene>
    <name evidence="3" type="ORF">GPA24_05640</name>
</gene>
<keyword evidence="1" id="KW-0472">Membrane</keyword>
<name>A0ABX1NSU6_9RHOO</name>
<reference evidence="3 4" key="1">
    <citation type="submission" date="2019-12" db="EMBL/GenBank/DDBJ databases">
        <title>Comparative genomics gives insights into the taxonomy of the Azoarcus-Aromatoleum group and reveals separate origins of nif in the plant-associated Azoarcus and non-plant-associated Aromatoleum sub-groups.</title>
        <authorList>
            <person name="Lafos M."/>
            <person name="Maluk M."/>
            <person name="Batista M."/>
            <person name="Junghare M."/>
            <person name="Carmona M."/>
            <person name="Faoro H."/>
            <person name="Cruz L.M."/>
            <person name="Battistoni F."/>
            <person name="De Souza E."/>
            <person name="Pedrosa F."/>
            <person name="Chen W.-M."/>
            <person name="Poole P.S."/>
            <person name="Dixon R.A."/>
            <person name="James E.K."/>
        </authorList>
    </citation>
    <scope>NUCLEOTIDE SEQUENCE [LARGE SCALE GENOMIC DNA]</scope>
    <source>
        <strain evidence="3 4">PbN1</strain>
    </source>
</reference>
<evidence type="ECO:0000313" key="4">
    <source>
        <dbReference type="Proteomes" id="UP000633943"/>
    </source>
</evidence>
<keyword evidence="4" id="KW-1185">Reference proteome</keyword>